<dbReference type="eggNOG" id="ENOG503281Y">
    <property type="taxonomic scope" value="Bacteria"/>
</dbReference>
<dbReference type="AlphaFoldDB" id="A0A0A7FVF9"/>
<name>A0A0A7FVF9_9CLOT</name>
<reference evidence="2 3" key="1">
    <citation type="journal article" date="2015" name="Infect. Genet. Evol.">
        <title>Genomic sequences of six botulinum neurotoxin-producing strains representing three clostridial species illustrate the mobility and diversity of botulinum neurotoxin genes.</title>
        <authorList>
            <person name="Smith T.J."/>
            <person name="Hill K.K."/>
            <person name="Xie G."/>
            <person name="Foley B.T."/>
            <person name="Williamson C.H."/>
            <person name="Foster J.T."/>
            <person name="Johnson S.L."/>
            <person name="Chertkov O."/>
            <person name="Teshima H."/>
            <person name="Gibbons H.S."/>
            <person name="Johnsky L.A."/>
            <person name="Karavis M.A."/>
            <person name="Smith L.A."/>
        </authorList>
    </citation>
    <scope>NUCLEOTIDE SEQUENCE [LARGE SCALE GENOMIC DNA]</scope>
    <source>
        <strain evidence="2">Sullivan</strain>
    </source>
</reference>
<sequence>MDYHKSKYIGLLGLLSLIGLKGFTANEPIYYIFFVNILWFTYFYENSIVYKKLNNS</sequence>
<organism evidence="2 3">
    <name type="scientific">Clostridium baratii str. Sullivan</name>
    <dbReference type="NCBI Taxonomy" id="1415775"/>
    <lineage>
        <taxon>Bacteria</taxon>
        <taxon>Bacillati</taxon>
        <taxon>Bacillota</taxon>
        <taxon>Clostridia</taxon>
        <taxon>Eubacteriales</taxon>
        <taxon>Clostridiaceae</taxon>
        <taxon>Clostridium</taxon>
    </lineage>
</organism>
<keyword evidence="1" id="KW-1133">Transmembrane helix</keyword>
<evidence type="ECO:0000256" key="1">
    <source>
        <dbReference type="SAM" id="Phobius"/>
    </source>
</evidence>
<proteinExistence type="predicted"/>
<evidence type="ECO:0000313" key="3">
    <source>
        <dbReference type="Proteomes" id="UP000030635"/>
    </source>
</evidence>
<dbReference type="RefSeq" id="WP_080753019.1">
    <property type="nucleotide sequence ID" value="NZ_CP006905.1"/>
</dbReference>
<accession>A0A0A7FVF9</accession>
<keyword evidence="1" id="KW-0472">Membrane</keyword>
<dbReference type="Proteomes" id="UP000030635">
    <property type="component" value="Chromosome"/>
</dbReference>
<keyword evidence="1" id="KW-0812">Transmembrane</keyword>
<evidence type="ECO:0000313" key="2">
    <source>
        <dbReference type="EMBL" id="AIY83573.1"/>
    </source>
</evidence>
<dbReference type="OrthoDB" id="1924703at2"/>
<dbReference type="EMBL" id="CP006905">
    <property type="protein sequence ID" value="AIY83573.1"/>
    <property type="molecule type" value="Genomic_DNA"/>
</dbReference>
<gene>
    <name evidence="2" type="ORF">U729_185</name>
</gene>
<evidence type="ECO:0008006" key="4">
    <source>
        <dbReference type="Google" id="ProtNLM"/>
    </source>
</evidence>
<dbReference type="STRING" id="1561.NPD11_2790"/>
<dbReference type="KEGG" id="cbv:U729_185"/>
<feature type="transmembrane region" description="Helical" evidence="1">
    <location>
        <begin position="29"/>
        <end position="50"/>
    </location>
</feature>
<keyword evidence="3" id="KW-1185">Reference proteome</keyword>
<protein>
    <recommendedName>
        <fullName evidence="4">DUF3796 domain-containing protein</fullName>
    </recommendedName>
</protein>
<dbReference type="HOGENOM" id="CLU_3005964_0_0_9"/>